<dbReference type="OrthoDB" id="799440at2"/>
<organism evidence="1 2">
    <name type="scientific">Aquimarina algiphila</name>
    <dbReference type="NCBI Taxonomy" id="2047982"/>
    <lineage>
        <taxon>Bacteria</taxon>
        <taxon>Pseudomonadati</taxon>
        <taxon>Bacteroidota</taxon>
        <taxon>Flavobacteriia</taxon>
        <taxon>Flavobacteriales</taxon>
        <taxon>Flavobacteriaceae</taxon>
        <taxon>Aquimarina</taxon>
    </lineage>
</organism>
<dbReference type="AlphaFoldDB" id="A0A554VEY4"/>
<dbReference type="RefSeq" id="WP_143917914.1">
    <property type="nucleotide sequence ID" value="NZ_CANMIK010000054.1"/>
</dbReference>
<evidence type="ECO:0000313" key="2">
    <source>
        <dbReference type="Proteomes" id="UP000318833"/>
    </source>
</evidence>
<dbReference type="Proteomes" id="UP000318833">
    <property type="component" value="Unassembled WGS sequence"/>
</dbReference>
<gene>
    <name evidence="1" type="ORF">FOF46_21865</name>
</gene>
<protein>
    <submittedName>
        <fullName evidence="1">Oxidase</fullName>
    </submittedName>
</protein>
<evidence type="ECO:0000313" key="1">
    <source>
        <dbReference type="EMBL" id="TSE05678.1"/>
    </source>
</evidence>
<comment type="caution">
    <text evidence="1">The sequence shown here is derived from an EMBL/GenBank/DDBJ whole genome shotgun (WGS) entry which is preliminary data.</text>
</comment>
<accession>A0A554VEY4</accession>
<proteinExistence type="predicted"/>
<reference evidence="1 2" key="1">
    <citation type="submission" date="2019-07" db="EMBL/GenBank/DDBJ databases">
        <title>The draft genome sequence of Aquimarina algiphila M91.</title>
        <authorList>
            <person name="Meng X."/>
        </authorList>
    </citation>
    <scope>NUCLEOTIDE SEQUENCE [LARGE SCALE GENOMIC DNA]</scope>
    <source>
        <strain evidence="1 2">M91</strain>
    </source>
</reference>
<sequence>MATQRKDIARDENNDIKIENGDFVIEASDQQHVQDIFRAHKGEYKQWPLVGFGASRYLKKTTLSKAEFLRDLKVQLKYDGYDNPNINGTIEQLTIEI</sequence>
<dbReference type="EMBL" id="VLNR01000056">
    <property type="protein sequence ID" value="TSE05678.1"/>
    <property type="molecule type" value="Genomic_DNA"/>
</dbReference>
<name>A0A554VEY4_9FLAO</name>
<keyword evidence="2" id="KW-1185">Reference proteome</keyword>